<comment type="caution">
    <text evidence="2">The sequence shown here is derived from an EMBL/GenBank/DDBJ whole genome shotgun (WGS) entry which is preliminary data.</text>
</comment>
<dbReference type="SUPFAM" id="SSF52980">
    <property type="entry name" value="Restriction endonuclease-like"/>
    <property type="match status" value="1"/>
</dbReference>
<dbReference type="InterPro" id="IPR007569">
    <property type="entry name" value="DUF559"/>
</dbReference>
<proteinExistence type="predicted"/>
<dbReference type="InterPro" id="IPR011335">
    <property type="entry name" value="Restrct_endonuc-II-like"/>
</dbReference>
<protein>
    <submittedName>
        <fullName evidence="2">Very-short-patch-repair endonuclease</fullName>
    </submittedName>
</protein>
<dbReference type="AlphaFoldDB" id="A0A542XX85"/>
<dbReference type="Proteomes" id="UP000317998">
    <property type="component" value="Unassembled WGS sequence"/>
</dbReference>
<evidence type="ECO:0000313" key="2">
    <source>
        <dbReference type="EMBL" id="TQL40444.1"/>
    </source>
</evidence>
<evidence type="ECO:0000259" key="1">
    <source>
        <dbReference type="Pfam" id="PF04480"/>
    </source>
</evidence>
<keyword evidence="3" id="KW-1185">Reference proteome</keyword>
<dbReference type="OrthoDB" id="2594539at2"/>
<dbReference type="EMBL" id="VFOM01000005">
    <property type="protein sequence ID" value="TQL40444.1"/>
    <property type="molecule type" value="Genomic_DNA"/>
</dbReference>
<dbReference type="Gene3D" id="3.40.960.10">
    <property type="entry name" value="VSR Endonuclease"/>
    <property type="match status" value="1"/>
</dbReference>
<keyword evidence="2" id="KW-0540">Nuclease</keyword>
<keyword evidence="2" id="KW-0378">Hydrolase</keyword>
<accession>A0A542XX85</accession>
<feature type="domain" description="DUF559" evidence="1">
    <location>
        <begin position="210"/>
        <end position="290"/>
    </location>
</feature>
<organism evidence="2 3">
    <name type="scientific">Homoserinimonas aerilata</name>
    <dbReference type="NCBI Taxonomy" id="1162970"/>
    <lineage>
        <taxon>Bacteria</taxon>
        <taxon>Bacillati</taxon>
        <taxon>Actinomycetota</taxon>
        <taxon>Actinomycetes</taxon>
        <taxon>Micrococcales</taxon>
        <taxon>Microbacteriaceae</taxon>
        <taxon>Homoserinimonas</taxon>
    </lineage>
</organism>
<sequence>MRCNADPMTLIASLTRLGGLAGRRQLALLGHGRHIIDAALQEGNVLPVRRGWVGLAVANQLAIDAVLAGGRLTGPPALRSHRVWNGDDLRNHIQFRPNANPVPQHPLTPLDRFAPPRFGHHGTVRHWANAGPNPVTAPGWRVPVEDAILRFVRTESAEQVVACLESAVHTGALTRAQLAAVVARMPVRLHSVARRCTFAAGSGLESIARLRLEDLRMLVDQQVRIGPDTVDLVIDGWVVVELDGDEWHDPVADRIRTNRLVRAGYVVLRFGSAEVLQHWDETLATIQTALRARLWSR</sequence>
<gene>
    <name evidence="2" type="ORF">FB562_2653</name>
</gene>
<keyword evidence="2" id="KW-0255">Endonuclease</keyword>
<dbReference type="GO" id="GO:0004519">
    <property type="term" value="F:endonuclease activity"/>
    <property type="evidence" value="ECO:0007669"/>
    <property type="project" value="UniProtKB-KW"/>
</dbReference>
<dbReference type="Pfam" id="PF04480">
    <property type="entry name" value="DUF559"/>
    <property type="match status" value="1"/>
</dbReference>
<name>A0A542XX85_9MICO</name>
<reference evidence="2 3" key="1">
    <citation type="submission" date="2019-06" db="EMBL/GenBank/DDBJ databases">
        <title>Sequencing the genomes of 1000 actinobacteria strains.</title>
        <authorList>
            <person name="Klenk H.-P."/>
        </authorList>
    </citation>
    <scope>NUCLEOTIDE SEQUENCE [LARGE SCALE GENOMIC DNA]</scope>
    <source>
        <strain evidence="2 3">DSM 26477</strain>
    </source>
</reference>
<evidence type="ECO:0000313" key="3">
    <source>
        <dbReference type="Proteomes" id="UP000317998"/>
    </source>
</evidence>